<dbReference type="GO" id="GO:0045944">
    <property type="term" value="P:positive regulation of transcription by RNA polymerase II"/>
    <property type="evidence" value="ECO:0007669"/>
    <property type="project" value="UniProtKB-ARBA"/>
</dbReference>
<dbReference type="SMART" id="SM00389">
    <property type="entry name" value="HOX"/>
    <property type="match status" value="1"/>
</dbReference>
<evidence type="ECO:0000256" key="7">
    <source>
        <dbReference type="PROSITE-ProRule" id="PRU00108"/>
    </source>
</evidence>
<dbReference type="FunFam" id="1.10.10.60:FF:000068">
    <property type="entry name" value="Orthodenticle homeobox 1"/>
    <property type="match status" value="1"/>
</dbReference>
<proteinExistence type="predicted"/>
<dbReference type="SUPFAM" id="SSF46689">
    <property type="entry name" value="Homeodomain-like"/>
    <property type="match status" value="1"/>
</dbReference>
<keyword evidence="4 7" id="KW-0238">DNA-binding</keyword>
<accession>A0A7M5WZP1</accession>
<evidence type="ECO:0000256" key="1">
    <source>
        <dbReference type="ARBA" id="ARBA00004123"/>
    </source>
</evidence>
<keyword evidence="5 7" id="KW-0371">Homeobox</keyword>
<dbReference type="InterPro" id="IPR017970">
    <property type="entry name" value="Homeobox_CS"/>
</dbReference>
<reference evidence="11" key="1">
    <citation type="submission" date="2021-01" db="UniProtKB">
        <authorList>
            <consortium name="EnsemblMetazoa"/>
        </authorList>
    </citation>
    <scope>IDENTIFICATION</scope>
</reference>
<evidence type="ECO:0000256" key="6">
    <source>
        <dbReference type="ARBA" id="ARBA00023242"/>
    </source>
</evidence>
<evidence type="ECO:0000256" key="8">
    <source>
        <dbReference type="RuleBase" id="RU000682"/>
    </source>
</evidence>
<dbReference type="GO" id="GO:0000981">
    <property type="term" value="F:DNA-binding transcription factor activity, RNA polymerase II-specific"/>
    <property type="evidence" value="ECO:0007669"/>
    <property type="project" value="InterPro"/>
</dbReference>
<keyword evidence="12" id="KW-1185">Reference proteome</keyword>
<dbReference type="CDD" id="cd00086">
    <property type="entry name" value="homeodomain"/>
    <property type="match status" value="1"/>
</dbReference>
<evidence type="ECO:0000259" key="10">
    <source>
        <dbReference type="PROSITE" id="PS50071"/>
    </source>
</evidence>
<dbReference type="Proteomes" id="UP000594262">
    <property type="component" value="Unplaced"/>
</dbReference>
<feature type="compositionally biased region" description="Low complexity" evidence="9">
    <location>
        <begin position="156"/>
        <end position="193"/>
    </location>
</feature>
<feature type="domain" description="Homeobox" evidence="10">
    <location>
        <begin position="47"/>
        <end position="107"/>
    </location>
</feature>
<dbReference type="PANTHER" id="PTHR45793:SF5">
    <property type="entry name" value="HOMEOTIC PROTEIN OCELLILESS"/>
    <property type="match status" value="1"/>
</dbReference>
<evidence type="ECO:0000256" key="9">
    <source>
        <dbReference type="SAM" id="MobiDB-lite"/>
    </source>
</evidence>
<feature type="DNA-binding region" description="Homeobox" evidence="7">
    <location>
        <begin position="49"/>
        <end position="108"/>
    </location>
</feature>
<keyword evidence="6 7" id="KW-0539">Nucleus</keyword>
<dbReference type="InterPro" id="IPR001356">
    <property type="entry name" value="HD"/>
</dbReference>
<sequence length="302" mass="34246">MLTSYISHERERRMTWPYNPVPSYHVPHHGPYNFPGHYPLNYYGYPRKQRRERTTFTKGQLEILENLFRETKYPDVFMREDVARRISLPESRVQVWFKNRRAKHRQKSKKSSSTSQSTNSDSSPERGDRSPALQSPNSDKSHNIDPPPLSSPAKPNHSNSNHSNSNHSSSNNNNNNGSNGNTTSESTNEFNNNKSQCTFNNNHLPQNPLTPTTPTNTGGYPPLERAPSYPNYIPQSFQQSQRGYGGQSDSSYCPYSPTSGRQSFYQSSHLHPHSTSDYQPCAVDVHGSTPLSPGWNTYGPNI</sequence>
<dbReference type="PANTHER" id="PTHR45793">
    <property type="entry name" value="HOMEOBOX PROTEIN"/>
    <property type="match status" value="1"/>
</dbReference>
<dbReference type="PROSITE" id="PS50071">
    <property type="entry name" value="HOMEOBOX_2"/>
    <property type="match status" value="1"/>
</dbReference>
<keyword evidence="3" id="KW-0524">Neurogenesis</keyword>
<evidence type="ECO:0000256" key="2">
    <source>
        <dbReference type="ARBA" id="ARBA00022473"/>
    </source>
</evidence>
<evidence type="ECO:0000313" key="12">
    <source>
        <dbReference type="Proteomes" id="UP000594262"/>
    </source>
</evidence>
<evidence type="ECO:0000256" key="3">
    <source>
        <dbReference type="ARBA" id="ARBA00022902"/>
    </source>
</evidence>
<dbReference type="InterPro" id="IPR009057">
    <property type="entry name" value="Homeodomain-like_sf"/>
</dbReference>
<protein>
    <recommendedName>
        <fullName evidence="10">Homeobox domain-containing protein</fullName>
    </recommendedName>
</protein>
<keyword evidence="2" id="KW-0217">Developmental protein</keyword>
<dbReference type="GeneID" id="136803633"/>
<feature type="compositionally biased region" description="Low complexity" evidence="9">
    <location>
        <begin position="200"/>
        <end position="223"/>
    </location>
</feature>
<dbReference type="GO" id="GO:0005634">
    <property type="term" value="C:nucleus"/>
    <property type="evidence" value="ECO:0007669"/>
    <property type="project" value="UniProtKB-SubCell"/>
</dbReference>
<feature type="compositionally biased region" description="Low complexity" evidence="9">
    <location>
        <begin position="111"/>
        <end position="122"/>
    </location>
</feature>
<evidence type="ECO:0000256" key="4">
    <source>
        <dbReference type="ARBA" id="ARBA00023125"/>
    </source>
</evidence>
<feature type="region of interest" description="Disordered" evidence="9">
    <location>
        <begin position="99"/>
        <end position="274"/>
    </location>
</feature>
<dbReference type="Pfam" id="PF00046">
    <property type="entry name" value="Homeodomain"/>
    <property type="match status" value="1"/>
</dbReference>
<feature type="compositionally biased region" description="Polar residues" evidence="9">
    <location>
        <begin position="233"/>
        <end position="274"/>
    </location>
</feature>
<dbReference type="AlphaFoldDB" id="A0A7M5WZP1"/>
<dbReference type="RefSeq" id="XP_066916464.1">
    <property type="nucleotide sequence ID" value="XM_067060363.1"/>
</dbReference>
<dbReference type="PROSITE" id="PS00027">
    <property type="entry name" value="HOMEOBOX_1"/>
    <property type="match status" value="1"/>
</dbReference>
<feature type="compositionally biased region" description="Basic residues" evidence="9">
    <location>
        <begin position="99"/>
        <end position="110"/>
    </location>
</feature>
<organism evidence="11 12">
    <name type="scientific">Clytia hemisphaerica</name>
    <dbReference type="NCBI Taxonomy" id="252671"/>
    <lineage>
        <taxon>Eukaryota</taxon>
        <taxon>Metazoa</taxon>
        <taxon>Cnidaria</taxon>
        <taxon>Hydrozoa</taxon>
        <taxon>Hydroidolina</taxon>
        <taxon>Leptothecata</taxon>
        <taxon>Obeliida</taxon>
        <taxon>Clytiidae</taxon>
        <taxon>Clytia</taxon>
    </lineage>
</organism>
<name>A0A7M5WZP1_9CNID</name>
<dbReference type="Gene3D" id="1.10.10.60">
    <property type="entry name" value="Homeodomain-like"/>
    <property type="match status" value="1"/>
</dbReference>
<dbReference type="EnsemblMetazoa" id="CLYHEMT015412.2">
    <property type="protein sequence ID" value="CLYHEMP015412.2"/>
    <property type="gene ID" value="CLYHEMG015412"/>
</dbReference>
<dbReference type="GO" id="GO:0000978">
    <property type="term" value="F:RNA polymerase II cis-regulatory region sequence-specific DNA binding"/>
    <property type="evidence" value="ECO:0007669"/>
    <property type="project" value="TreeGrafter"/>
</dbReference>
<evidence type="ECO:0000256" key="5">
    <source>
        <dbReference type="ARBA" id="ARBA00023155"/>
    </source>
</evidence>
<evidence type="ECO:0000313" key="11">
    <source>
        <dbReference type="EnsemblMetazoa" id="CLYHEMP015412.2"/>
    </source>
</evidence>
<dbReference type="OrthoDB" id="6159439at2759"/>
<dbReference type="GO" id="GO:0007399">
    <property type="term" value="P:nervous system development"/>
    <property type="evidence" value="ECO:0007669"/>
    <property type="project" value="UniProtKB-KW"/>
</dbReference>
<comment type="subcellular location">
    <subcellularLocation>
        <location evidence="1 7 8">Nucleus</location>
    </subcellularLocation>
</comment>